<sequence>MTEMSTMFLQSLLVLLVAIHVTLACKCKPLTLLEAMCGDTTVVLARVTGGQPLQIDNIAYRRYMLGVSTVFRSEKQKMSDNDGKGSLLFPEAVSDCGGILTDDLDYVIAGTVNSEGALVSSCCHHYVPYEYLVGNAHSMSILLGQEDCANA</sequence>
<dbReference type="EMBL" id="JBJQND010000005">
    <property type="protein sequence ID" value="KAL3877199.1"/>
    <property type="molecule type" value="Genomic_DNA"/>
</dbReference>
<protein>
    <submittedName>
        <fullName evidence="6">Uncharacterized protein</fullName>
    </submittedName>
</protein>
<dbReference type="InterPro" id="IPR008993">
    <property type="entry name" value="TIMP-like_OB-fold"/>
</dbReference>
<accession>A0ABD3WTC8</accession>
<evidence type="ECO:0000256" key="4">
    <source>
        <dbReference type="PIRSR" id="PIRSR601820-3"/>
    </source>
</evidence>
<keyword evidence="4" id="KW-1015">Disulfide bond</keyword>
<evidence type="ECO:0000313" key="6">
    <source>
        <dbReference type="EMBL" id="KAL3877199.1"/>
    </source>
</evidence>
<keyword evidence="3" id="KW-0862">Zinc</keyword>
<evidence type="ECO:0000256" key="1">
    <source>
        <dbReference type="ARBA" id="ARBA00004613"/>
    </source>
</evidence>
<dbReference type="Pfam" id="PF00965">
    <property type="entry name" value="TIMP"/>
    <property type="match status" value="1"/>
</dbReference>
<dbReference type="InterPro" id="IPR001820">
    <property type="entry name" value="TIMP"/>
</dbReference>
<keyword evidence="3" id="KW-0479">Metal-binding</keyword>
<organism evidence="6 7">
    <name type="scientific">Sinanodonta woodiana</name>
    <name type="common">Chinese pond mussel</name>
    <name type="synonym">Anodonta woodiana</name>
    <dbReference type="NCBI Taxonomy" id="1069815"/>
    <lineage>
        <taxon>Eukaryota</taxon>
        <taxon>Metazoa</taxon>
        <taxon>Spiralia</taxon>
        <taxon>Lophotrochozoa</taxon>
        <taxon>Mollusca</taxon>
        <taxon>Bivalvia</taxon>
        <taxon>Autobranchia</taxon>
        <taxon>Heteroconchia</taxon>
        <taxon>Palaeoheterodonta</taxon>
        <taxon>Unionida</taxon>
        <taxon>Unionoidea</taxon>
        <taxon>Unionidae</taxon>
        <taxon>Unioninae</taxon>
        <taxon>Sinanodonta</taxon>
    </lineage>
</organism>
<dbReference type="AlphaFoldDB" id="A0ABD3WTC8"/>
<name>A0ABD3WTC8_SINWO</name>
<feature type="binding site" evidence="3">
    <location>
        <position position="25"/>
    </location>
    <ligand>
        <name>Zn(2+)</name>
        <dbReference type="ChEBI" id="CHEBI:29105"/>
        <note>ligand shared with metalloproteinase partner</note>
    </ligand>
</feature>
<gene>
    <name evidence="6" type="ORF">ACJMK2_034940</name>
</gene>
<feature type="chain" id="PRO_5044796981" evidence="5">
    <location>
        <begin position="25"/>
        <end position="151"/>
    </location>
</feature>
<comment type="subcellular location">
    <subcellularLocation>
        <location evidence="1">Secreted</location>
    </subcellularLocation>
</comment>
<dbReference type="GO" id="GO:0005576">
    <property type="term" value="C:extracellular region"/>
    <property type="evidence" value="ECO:0007669"/>
    <property type="project" value="UniProtKB-SubCell"/>
</dbReference>
<keyword evidence="5" id="KW-0732">Signal</keyword>
<keyword evidence="7" id="KW-1185">Reference proteome</keyword>
<evidence type="ECO:0000256" key="3">
    <source>
        <dbReference type="PIRSR" id="PIRSR601820-1"/>
    </source>
</evidence>
<dbReference type="PANTHER" id="PTHR11844">
    <property type="entry name" value="METALLOPROTEASE INHIBITOR"/>
    <property type="match status" value="1"/>
</dbReference>
<dbReference type="PANTHER" id="PTHR11844:SF25">
    <property type="entry name" value="NTR DOMAIN-CONTAINING PROTEIN"/>
    <property type="match status" value="1"/>
</dbReference>
<reference evidence="6 7" key="1">
    <citation type="submission" date="2024-11" db="EMBL/GenBank/DDBJ databases">
        <title>Chromosome-level genome assembly of the freshwater bivalve Anodonta woodiana.</title>
        <authorList>
            <person name="Chen X."/>
        </authorList>
    </citation>
    <scope>NUCLEOTIDE SEQUENCE [LARGE SCALE GENOMIC DNA]</scope>
    <source>
        <strain evidence="6">MN2024</strain>
        <tissue evidence="6">Gills</tissue>
    </source>
</reference>
<dbReference type="Proteomes" id="UP001634394">
    <property type="component" value="Unassembled WGS sequence"/>
</dbReference>
<evidence type="ECO:0000256" key="2">
    <source>
        <dbReference type="ARBA" id="ARBA00022525"/>
    </source>
</evidence>
<feature type="disulfide bond" evidence="4">
    <location>
        <begin position="25"/>
        <end position="96"/>
    </location>
</feature>
<dbReference type="SUPFAM" id="SSF50242">
    <property type="entry name" value="TIMP-like"/>
    <property type="match status" value="1"/>
</dbReference>
<proteinExistence type="predicted"/>
<keyword evidence="2" id="KW-0964">Secreted</keyword>
<feature type="signal peptide" evidence="5">
    <location>
        <begin position="1"/>
        <end position="24"/>
    </location>
</feature>
<feature type="disulfide bond" evidence="4">
    <location>
        <begin position="27"/>
        <end position="123"/>
    </location>
</feature>
<dbReference type="Gene3D" id="2.40.50.120">
    <property type="match status" value="1"/>
</dbReference>
<evidence type="ECO:0000256" key="5">
    <source>
        <dbReference type="SAM" id="SignalP"/>
    </source>
</evidence>
<comment type="caution">
    <text evidence="6">The sequence shown here is derived from an EMBL/GenBank/DDBJ whole genome shotgun (WGS) entry which is preliminary data.</text>
</comment>
<evidence type="ECO:0000313" key="7">
    <source>
        <dbReference type="Proteomes" id="UP001634394"/>
    </source>
</evidence>